<dbReference type="Proteomes" id="UP001597169">
    <property type="component" value="Unassembled WGS sequence"/>
</dbReference>
<dbReference type="Pfam" id="PF01156">
    <property type="entry name" value="IU_nuc_hydro"/>
    <property type="match status" value="1"/>
</dbReference>
<dbReference type="InterPro" id="IPR036452">
    <property type="entry name" value="Ribo_hydro-like"/>
</dbReference>
<evidence type="ECO:0000256" key="1">
    <source>
        <dbReference type="ARBA" id="ARBA00022801"/>
    </source>
</evidence>
<comment type="caution">
    <text evidence="4">The sequence shown here is derived from an EMBL/GenBank/DDBJ whole genome shotgun (WGS) entry which is preliminary data.</text>
</comment>
<dbReference type="InterPro" id="IPR001910">
    <property type="entry name" value="Inosine/uridine_hydrolase_dom"/>
</dbReference>
<protein>
    <submittedName>
        <fullName evidence="4">Nucleoside hydrolase</fullName>
    </submittedName>
</protein>
<keyword evidence="5" id="KW-1185">Reference proteome</keyword>
<feature type="domain" description="Inosine/uridine-preferring nucleoside hydrolase" evidence="3">
    <location>
        <begin position="4"/>
        <end position="300"/>
    </location>
</feature>
<dbReference type="EMBL" id="JBHTKX010000002">
    <property type="protein sequence ID" value="MFD1129966.1"/>
    <property type="molecule type" value="Genomic_DNA"/>
</dbReference>
<keyword evidence="2" id="KW-0326">Glycosidase</keyword>
<dbReference type="GO" id="GO:0016787">
    <property type="term" value="F:hydrolase activity"/>
    <property type="evidence" value="ECO:0007669"/>
    <property type="project" value="UniProtKB-KW"/>
</dbReference>
<accession>A0ABW3QC32</accession>
<keyword evidence="1 4" id="KW-0378">Hydrolase</keyword>
<dbReference type="PANTHER" id="PTHR12304">
    <property type="entry name" value="INOSINE-URIDINE PREFERRING NUCLEOSIDE HYDROLASE"/>
    <property type="match status" value="1"/>
</dbReference>
<dbReference type="PANTHER" id="PTHR12304:SF4">
    <property type="entry name" value="URIDINE NUCLEOSIDASE"/>
    <property type="match status" value="1"/>
</dbReference>
<evidence type="ECO:0000259" key="3">
    <source>
        <dbReference type="Pfam" id="PF01156"/>
    </source>
</evidence>
<organism evidence="4 5">
    <name type="scientific">Paenibacillus provencensis</name>
    <dbReference type="NCBI Taxonomy" id="441151"/>
    <lineage>
        <taxon>Bacteria</taxon>
        <taxon>Bacillati</taxon>
        <taxon>Bacillota</taxon>
        <taxon>Bacilli</taxon>
        <taxon>Bacillales</taxon>
        <taxon>Paenibacillaceae</taxon>
        <taxon>Paenibacillus</taxon>
    </lineage>
</organism>
<gene>
    <name evidence="4" type="ORF">ACFQ3J_17495</name>
</gene>
<dbReference type="SUPFAM" id="SSF53590">
    <property type="entry name" value="Nucleoside hydrolase"/>
    <property type="match status" value="1"/>
</dbReference>
<evidence type="ECO:0000256" key="2">
    <source>
        <dbReference type="ARBA" id="ARBA00023295"/>
    </source>
</evidence>
<evidence type="ECO:0000313" key="4">
    <source>
        <dbReference type="EMBL" id="MFD1129966.1"/>
    </source>
</evidence>
<sequence>MNPILLDVDTGIDDALGIMLAVQTRFDDIACITTVCGNVSLDQATENTCKILEFMQADQIPVYRGSESPIIRKSHYEHRVHGQDGLGGALKGYTAKKQADSGFAPDRIIETVMERPGEVTLIMTGPLTNLALALLKKPDLVKYVKEVIFMGGVVKGMGNITPVAEYNTYADPEAARIVLHAGFPKLTQVGLDVTRQTLLTEAHIERLTTPAIKEYVAESTAIYIKRYEQMNGVRACALHDPLAVGVALSPDFVTRNAYYVDVETASRLCDGQMVCDFQNRLGREANVLVCEEVNQAAFLDHFIEALNKPIGAS</sequence>
<dbReference type="Gene3D" id="3.90.245.10">
    <property type="entry name" value="Ribonucleoside hydrolase-like"/>
    <property type="match status" value="1"/>
</dbReference>
<proteinExistence type="predicted"/>
<dbReference type="InterPro" id="IPR023186">
    <property type="entry name" value="IUNH"/>
</dbReference>
<reference evidence="5" key="1">
    <citation type="journal article" date="2019" name="Int. J. Syst. Evol. Microbiol.">
        <title>The Global Catalogue of Microorganisms (GCM) 10K type strain sequencing project: providing services to taxonomists for standard genome sequencing and annotation.</title>
        <authorList>
            <consortium name="The Broad Institute Genomics Platform"/>
            <consortium name="The Broad Institute Genome Sequencing Center for Infectious Disease"/>
            <person name="Wu L."/>
            <person name="Ma J."/>
        </authorList>
    </citation>
    <scope>NUCLEOTIDE SEQUENCE [LARGE SCALE GENOMIC DNA]</scope>
    <source>
        <strain evidence="5">CCUG 53519</strain>
    </source>
</reference>
<name>A0ABW3QC32_9BACL</name>
<evidence type="ECO:0000313" key="5">
    <source>
        <dbReference type="Proteomes" id="UP001597169"/>
    </source>
</evidence>
<dbReference type="RefSeq" id="WP_251582953.1">
    <property type="nucleotide sequence ID" value="NZ_JBHTKX010000002.1"/>
</dbReference>